<dbReference type="OrthoDB" id="8189004at2759"/>
<feature type="compositionally biased region" description="Polar residues" evidence="1">
    <location>
        <begin position="46"/>
        <end position="56"/>
    </location>
</feature>
<proteinExistence type="predicted"/>
<dbReference type="AlphaFoldDB" id="A0A226DG55"/>
<feature type="region of interest" description="Disordered" evidence="1">
    <location>
        <begin position="232"/>
        <end position="266"/>
    </location>
</feature>
<evidence type="ECO:0000313" key="3">
    <source>
        <dbReference type="Proteomes" id="UP000198287"/>
    </source>
</evidence>
<feature type="compositionally biased region" description="Low complexity" evidence="1">
    <location>
        <begin position="491"/>
        <end position="502"/>
    </location>
</feature>
<gene>
    <name evidence="2" type="ORF">Fcan01_21182</name>
</gene>
<feature type="compositionally biased region" description="Low complexity" evidence="1">
    <location>
        <begin position="27"/>
        <end position="45"/>
    </location>
</feature>
<organism evidence="2 3">
    <name type="scientific">Folsomia candida</name>
    <name type="common">Springtail</name>
    <dbReference type="NCBI Taxonomy" id="158441"/>
    <lineage>
        <taxon>Eukaryota</taxon>
        <taxon>Metazoa</taxon>
        <taxon>Ecdysozoa</taxon>
        <taxon>Arthropoda</taxon>
        <taxon>Hexapoda</taxon>
        <taxon>Collembola</taxon>
        <taxon>Entomobryomorpha</taxon>
        <taxon>Isotomoidea</taxon>
        <taxon>Isotomidae</taxon>
        <taxon>Proisotominae</taxon>
        <taxon>Folsomia</taxon>
    </lineage>
</organism>
<evidence type="ECO:0000313" key="2">
    <source>
        <dbReference type="EMBL" id="OXA43968.1"/>
    </source>
</evidence>
<feature type="compositionally biased region" description="Gly residues" evidence="1">
    <location>
        <begin position="385"/>
        <end position="394"/>
    </location>
</feature>
<sequence>MTSLPPNTNGWNSARSNFTNFSAAQVNSSQSTTTTTTTTNTNSTTPLSVEETNNNMKVTLERVPPTRDPVRDEYYSHYSSQTGIRIATTLGSFYLFVLLTLLYKSKCKKHSSRSPTPLPGPLLLPPCQPPLPPMPSTSADILHHHQVYPYTSSNNMGGGGSISNNHRPSSCYSRPHPALLLTSANSSSSDEDLSSSTNKPLMGPRFLQSGHGIVTTVNGRKQSIDIHVILPTPTISPSSSEHFRQQEQQPHHHPYYLGDDTRRSSATSSIGTITTYSAGSGHPFTFPDNLKYVDDTSSENIPEVRDSGDDDDAEDQGSLGSDSVFMCCEPPPPPLLPKRRPSASPSSYYSGLDEEWKVTLTQARAQVHHRDSFTSDIESVNDYLEGGGSGGGSGSECNSRRRSSSTQTTMSDLQHCLGLASAMGMTTNATTRTPSPRLSPHHPHHFMSLRQSPVQFLGVAQPTSGGGGNSPRVRGGRKRSVDALLLGWREQQMQQQQQQQQQTTHHGSRFLASVTPTLDQRRTFELVVDPDK</sequence>
<feature type="region of interest" description="Disordered" evidence="1">
    <location>
        <begin position="491"/>
        <end position="516"/>
    </location>
</feature>
<feature type="region of interest" description="Disordered" evidence="1">
    <location>
        <begin position="380"/>
        <end position="410"/>
    </location>
</feature>
<reference evidence="2 3" key="1">
    <citation type="submission" date="2015-12" db="EMBL/GenBank/DDBJ databases">
        <title>The genome of Folsomia candida.</title>
        <authorList>
            <person name="Faddeeva A."/>
            <person name="Derks M.F."/>
            <person name="Anvar Y."/>
            <person name="Smit S."/>
            <person name="Van Straalen N."/>
            <person name="Roelofs D."/>
        </authorList>
    </citation>
    <scope>NUCLEOTIDE SEQUENCE [LARGE SCALE GENOMIC DNA]</scope>
    <source>
        <strain evidence="2 3">VU population</strain>
        <tissue evidence="2">Whole body</tissue>
    </source>
</reference>
<dbReference type="EMBL" id="LNIX01000020">
    <property type="protein sequence ID" value="OXA43968.1"/>
    <property type="molecule type" value="Genomic_DNA"/>
</dbReference>
<keyword evidence="3" id="KW-1185">Reference proteome</keyword>
<protein>
    <submittedName>
        <fullName evidence="2">Uncharacterized protein</fullName>
    </submittedName>
</protein>
<evidence type="ECO:0000256" key="1">
    <source>
        <dbReference type="SAM" id="MobiDB-lite"/>
    </source>
</evidence>
<feature type="region of interest" description="Disordered" evidence="1">
    <location>
        <begin position="24"/>
        <end position="56"/>
    </location>
</feature>
<feature type="region of interest" description="Disordered" evidence="1">
    <location>
        <begin position="458"/>
        <end position="477"/>
    </location>
</feature>
<name>A0A226DG55_FOLCA</name>
<accession>A0A226DG55</accession>
<feature type="compositionally biased region" description="Low complexity" evidence="1">
    <location>
        <begin position="178"/>
        <end position="198"/>
    </location>
</feature>
<feature type="region of interest" description="Disordered" evidence="1">
    <location>
        <begin position="156"/>
        <end position="207"/>
    </location>
</feature>
<dbReference type="Proteomes" id="UP000198287">
    <property type="component" value="Unassembled WGS sequence"/>
</dbReference>
<feature type="region of interest" description="Disordered" evidence="1">
    <location>
        <begin position="289"/>
        <end position="346"/>
    </location>
</feature>
<comment type="caution">
    <text evidence="2">The sequence shown here is derived from an EMBL/GenBank/DDBJ whole genome shotgun (WGS) entry which is preliminary data.</text>
</comment>